<dbReference type="OrthoDB" id="2143260at2"/>
<name>A0A147EMA9_9MICO</name>
<dbReference type="Gene3D" id="1.10.1470.10">
    <property type="entry name" value="YjbJ"/>
    <property type="match status" value="1"/>
</dbReference>
<organism evidence="4 5">
    <name type="scientific">Leucobacter chromiiresistens</name>
    <dbReference type="NCBI Taxonomy" id="1079994"/>
    <lineage>
        <taxon>Bacteria</taxon>
        <taxon>Bacillati</taxon>
        <taxon>Actinomycetota</taxon>
        <taxon>Actinomycetes</taxon>
        <taxon>Micrococcales</taxon>
        <taxon>Microbacteriaceae</taxon>
        <taxon>Leucobacter</taxon>
    </lineage>
</organism>
<evidence type="ECO:0000256" key="1">
    <source>
        <dbReference type="ARBA" id="ARBA00009129"/>
    </source>
</evidence>
<dbReference type="RefSeq" id="WP_058594168.1">
    <property type="nucleotide sequence ID" value="NZ_LDRK01000054.1"/>
</dbReference>
<dbReference type="Pfam" id="PF05532">
    <property type="entry name" value="CsbD"/>
    <property type="match status" value="1"/>
</dbReference>
<sequence>MGLDDKIKNAAEEFAGKAKETVGKATGNEKLEAEGRADQAKADLKQAAEKGKDALK</sequence>
<dbReference type="Proteomes" id="UP000070810">
    <property type="component" value="Unassembled WGS sequence"/>
</dbReference>
<evidence type="ECO:0000256" key="2">
    <source>
        <dbReference type="SAM" id="MobiDB-lite"/>
    </source>
</evidence>
<evidence type="ECO:0000313" key="4">
    <source>
        <dbReference type="EMBL" id="KTR85546.1"/>
    </source>
</evidence>
<dbReference type="SUPFAM" id="SSF69047">
    <property type="entry name" value="Hypothetical protein YjbJ"/>
    <property type="match status" value="1"/>
</dbReference>
<comment type="caution">
    <text evidence="4">The sequence shown here is derived from an EMBL/GenBank/DDBJ whole genome shotgun (WGS) entry which is preliminary data.</text>
</comment>
<feature type="region of interest" description="Disordered" evidence="2">
    <location>
        <begin position="21"/>
        <end position="56"/>
    </location>
</feature>
<evidence type="ECO:0000259" key="3">
    <source>
        <dbReference type="Pfam" id="PF05532"/>
    </source>
</evidence>
<gene>
    <name evidence="4" type="ORF">NS354_08900</name>
</gene>
<protein>
    <submittedName>
        <fullName evidence="4">CsbD-like protein</fullName>
    </submittedName>
</protein>
<proteinExistence type="inferred from homology"/>
<evidence type="ECO:0000313" key="5">
    <source>
        <dbReference type="Proteomes" id="UP000070810"/>
    </source>
</evidence>
<dbReference type="PATRIC" id="fig|1079994.3.peg.1990"/>
<dbReference type="EMBL" id="LDRK01000054">
    <property type="protein sequence ID" value="KTR85546.1"/>
    <property type="molecule type" value="Genomic_DNA"/>
</dbReference>
<dbReference type="InterPro" id="IPR036629">
    <property type="entry name" value="YjbJ_sf"/>
</dbReference>
<dbReference type="AlphaFoldDB" id="A0A147EMA9"/>
<accession>A0A147EMA9</accession>
<dbReference type="InterPro" id="IPR008462">
    <property type="entry name" value="CsbD"/>
</dbReference>
<feature type="domain" description="CsbD-like" evidence="3">
    <location>
        <begin position="5"/>
        <end position="56"/>
    </location>
</feature>
<comment type="similarity">
    <text evidence="1">Belongs to the UPF0337 (CsbD) family.</text>
</comment>
<keyword evidence="5" id="KW-1185">Reference proteome</keyword>
<reference evidence="4 5" key="1">
    <citation type="journal article" date="2016" name="Front. Microbiol.">
        <title>Genomic Resource of Rice Seed Associated Bacteria.</title>
        <authorList>
            <person name="Midha S."/>
            <person name="Bansal K."/>
            <person name="Sharma S."/>
            <person name="Kumar N."/>
            <person name="Patil P.P."/>
            <person name="Chaudhry V."/>
            <person name="Patil P.B."/>
        </authorList>
    </citation>
    <scope>NUCLEOTIDE SEQUENCE [LARGE SCALE GENOMIC DNA]</scope>
    <source>
        <strain evidence="4 5">NS354</strain>
    </source>
</reference>